<accession>A0ABU9K3E3</accession>
<evidence type="ECO:0000313" key="2">
    <source>
        <dbReference type="EMBL" id="MEL3959606.1"/>
    </source>
</evidence>
<feature type="coiled-coil region" evidence="1">
    <location>
        <begin position="9"/>
        <end position="36"/>
    </location>
</feature>
<evidence type="ECO:0000313" key="3">
    <source>
        <dbReference type="Proteomes" id="UP001459714"/>
    </source>
</evidence>
<protein>
    <submittedName>
        <fullName evidence="2">FbpB family small basic protein</fullName>
    </submittedName>
</protein>
<dbReference type="RefSeq" id="WP_342021198.1">
    <property type="nucleotide sequence ID" value="NZ_JBBYAK010000003.1"/>
</dbReference>
<comment type="caution">
    <text evidence="2">The sequence shown here is derived from an EMBL/GenBank/DDBJ whole genome shotgun (WGS) entry which is preliminary data.</text>
</comment>
<dbReference type="Proteomes" id="UP001459714">
    <property type="component" value="Unassembled WGS sequence"/>
</dbReference>
<keyword evidence="1" id="KW-0175">Coiled coil</keyword>
<proteinExistence type="predicted"/>
<reference evidence="2 3" key="1">
    <citation type="submission" date="2024-03" db="EMBL/GenBank/DDBJ databases">
        <title>Bacilli Hybrid Assemblies.</title>
        <authorList>
            <person name="Kovac J."/>
        </authorList>
    </citation>
    <scope>NUCLEOTIDE SEQUENCE [LARGE SCALE GENOMIC DNA]</scope>
    <source>
        <strain evidence="2 3">FSL M8-0022</strain>
    </source>
</reference>
<dbReference type="InterPro" id="IPR025004">
    <property type="entry name" value="SenN/SenS"/>
</dbReference>
<sequence>MRGKIKRIKELIRQNKAELIKNKVELEKIDEKVEQNLLKRHLIKE</sequence>
<name>A0ABU9K3E3_9BACI</name>
<keyword evidence="3" id="KW-1185">Reference proteome</keyword>
<dbReference type="EMBL" id="JBBYAK010000003">
    <property type="protein sequence ID" value="MEL3959606.1"/>
    <property type="molecule type" value="Genomic_DNA"/>
</dbReference>
<organism evidence="2 3">
    <name type="scientific">Caldifermentibacillus hisashii</name>
    <dbReference type="NCBI Taxonomy" id="996558"/>
    <lineage>
        <taxon>Bacteria</taxon>
        <taxon>Bacillati</taxon>
        <taxon>Bacillota</taxon>
        <taxon>Bacilli</taxon>
        <taxon>Bacillales</taxon>
        <taxon>Bacillaceae</taxon>
        <taxon>Caldifermentibacillus</taxon>
    </lineage>
</organism>
<dbReference type="Pfam" id="PF13040">
    <property type="entry name" value="Fur_reg_FbpB"/>
    <property type="match status" value="1"/>
</dbReference>
<gene>
    <name evidence="2" type="ORF">NST17_20855</name>
</gene>
<evidence type="ECO:0000256" key="1">
    <source>
        <dbReference type="SAM" id="Coils"/>
    </source>
</evidence>